<evidence type="ECO:0000313" key="4">
    <source>
        <dbReference type="Proteomes" id="UP001065549"/>
    </source>
</evidence>
<dbReference type="PROSITE" id="PS50880">
    <property type="entry name" value="TOPRIM"/>
    <property type="match status" value="1"/>
</dbReference>
<proteinExistence type="predicted"/>
<dbReference type="Pfam" id="PF22537">
    <property type="entry name" value="WbmS-like"/>
    <property type="match status" value="1"/>
</dbReference>
<organism evidence="3 4">
    <name type="scientific">Hominibacterium faecale</name>
    <dbReference type="NCBI Taxonomy" id="2839743"/>
    <lineage>
        <taxon>Bacteria</taxon>
        <taxon>Bacillati</taxon>
        <taxon>Bacillota</taxon>
        <taxon>Clostridia</taxon>
        <taxon>Peptostreptococcales</taxon>
        <taxon>Anaerovoracaceae</taxon>
        <taxon>Hominibacterium</taxon>
    </lineage>
</organism>
<evidence type="ECO:0000259" key="1">
    <source>
        <dbReference type="PROSITE" id="PS50880"/>
    </source>
</evidence>
<dbReference type="Proteomes" id="UP001065549">
    <property type="component" value="Unassembled WGS sequence"/>
</dbReference>
<sequence length="260" mass="30440">MKELLHKLEKARKILETKNMICITSDLDWASEYAARKAFEYFDENQVKVTAFVTNPNPAVDEYAEKGTIRLGIHPNFMHGSSQGRSYDEVIDYCFKLVPEADCFRAHRYYDVNDTMDKLTKRGILYESNVCTLMDIVPPFLHRSKTISFPIFWEDGAFLYYSKDFDFSLMKKQLLSPGLKVINIHPMHLLLNTPYFSYTREIKDRLTRAEWNQMDESAIQKLSYQGEGIADYIDKIMETISVNNLETAFLEEIYQWILSL</sequence>
<dbReference type="InterPro" id="IPR054492">
    <property type="entry name" value="WbmS-like"/>
</dbReference>
<gene>
    <name evidence="2" type="ORF">OBO34_00425</name>
    <name evidence="3" type="ORF">OBO34_13520</name>
</gene>
<feature type="domain" description="Toprim" evidence="1">
    <location>
        <begin position="1"/>
        <end position="57"/>
    </location>
</feature>
<evidence type="ECO:0000313" key="2">
    <source>
        <dbReference type="EMBL" id="MCU7376817.1"/>
    </source>
</evidence>
<comment type="caution">
    <text evidence="3">The sequence shown here is derived from an EMBL/GenBank/DDBJ whole genome shotgun (WGS) entry which is preliminary data.</text>
</comment>
<dbReference type="Gene3D" id="3.20.20.370">
    <property type="entry name" value="Glycoside hydrolase/deacetylase"/>
    <property type="match status" value="1"/>
</dbReference>
<evidence type="ECO:0000313" key="3">
    <source>
        <dbReference type="EMBL" id="MCU7379366.1"/>
    </source>
</evidence>
<name>A0A9J6QWC0_9FIRM</name>
<dbReference type="RefSeq" id="WP_148396079.1">
    <property type="nucleotide sequence ID" value="NZ_JAJAGH010000005.1"/>
</dbReference>
<dbReference type="AlphaFoldDB" id="A0A9J6QWC0"/>
<dbReference type="EMBL" id="JAOSHN010000005">
    <property type="protein sequence ID" value="MCU7379366.1"/>
    <property type="molecule type" value="Genomic_DNA"/>
</dbReference>
<accession>A0A9J6QWC0</accession>
<keyword evidence="4" id="KW-1185">Reference proteome</keyword>
<reference evidence="3" key="1">
    <citation type="submission" date="2022-09" db="EMBL/GenBank/DDBJ databases">
        <title>Culturomic study of gut microbiota in children with autism spectrum disorder.</title>
        <authorList>
            <person name="Efimov B.A."/>
            <person name="Chaplin A.V."/>
            <person name="Sokolova S.R."/>
            <person name="Pikina A.P."/>
            <person name="Korzhanova M."/>
            <person name="Belova V."/>
            <person name="Korostin D."/>
        </authorList>
    </citation>
    <scope>NUCLEOTIDE SEQUENCE</scope>
    <source>
        <strain evidence="3">ASD5510</strain>
    </source>
</reference>
<dbReference type="EMBL" id="JAOSHN010000001">
    <property type="protein sequence ID" value="MCU7376817.1"/>
    <property type="molecule type" value="Genomic_DNA"/>
</dbReference>
<dbReference type="InterPro" id="IPR006171">
    <property type="entry name" value="TOPRIM_dom"/>
</dbReference>
<protein>
    <recommendedName>
        <fullName evidence="1">Toprim domain-containing protein</fullName>
    </recommendedName>
</protein>